<dbReference type="AlphaFoldDB" id="A0A3L6L3Z1"/>
<feature type="compositionally biased region" description="Low complexity" evidence="2">
    <location>
        <begin position="361"/>
        <end position="374"/>
    </location>
</feature>
<dbReference type="Proteomes" id="UP000266743">
    <property type="component" value="Chromosome 9"/>
</dbReference>
<keyword evidence="1" id="KW-0694">RNA-binding</keyword>
<accession>A0A3L6L3Z1</accession>
<dbReference type="PROSITE" id="PS50102">
    <property type="entry name" value="RRM"/>
    <property type="match status" value="1"/>
</dbReference>
<feature type="region of interest" description="Disordered" evidence="2">
    <location>
        <begin position="612"/>
        <end position="716"/>
    </location>
</feature>
<dbReference type="InterPro" id="IPR035979">
    <property type="entry name" value="RBD_domain_sf"/>
</dbReference>
<evidence type="ECO:0000313" key="4">
    <source>
        <dbReference type="EMBL" id="RHW70271.1"/>
    </source>
</evidence>
<feature type="domain" description="RRM" evidence="3">
    <location>
        <begin position="497"/>
        <end position="578"/>
    </location>
</feature>
<protein>
    <submittedName>
        <fullName evidence="4">RNA-binding protein 32</fullName>
    </submittedName>
</protein>
<evidence type="ECO:0000256" key="2">
    <source>
        <dbReference type="SAM" id="MobiDB-lite"/>
    </source>
</evidence>
<feature type="region of interest" description="Disordered" evidence="2">
    <location>
        <begin position="472"/>
        <end position="495"/>
    </location>
</feature>
<evidence type="ECO:0000313" key="5">
    <source>
        <dbReference type="Proteomes" id="UP000266743"/>
    </source>
</evidence>
<dbReference type="InterPro" id="IPR012677">
    <property type="entry name" value="Nucleotide-bd_a/b_plait_sf"/>
</dbReference>
<name>A0A3L6L3Z1_9TRYP</name>
<feature type="region of interest" description="Disordered" evidence="2">
    <location>
        <begin position="361"/>
        <end position="458"/>
    </location>
</feature>
<gene>
    <name evidence="4" type="primary">RBP32</name>
    <name evidence="4" type="ORF">DPX39_090019700</name>
</gene>
<dbReference type="GO" id="GO:0003723">
    <property type="term" value="F:RNA binding"/>
    <property type="evidence" value="ECO:0007669"/>
    <property type="project" value="UniProtKB-UniRule"/>
</dbReference>
<sequence length="1031" mass="112881">MYFPHHQHEKEPRGRFNLQALDWLPGMVQMATLPPAPVATYPQHFPSVHYNNMTDGPATLPCFPDLFRDWLHGGVMFPPFPFAGGPSDGAYYPTGPQHPQLCPQSAEGWMEAEQSYYKYFHPFWCAYQRFLRDCYTRPVTNDLYSAVPTSHQTQPPAVATADIATFTREGTPWTQNWGCDAQHNENTVSNKGDSCVKLAAPTHPGGEVLPGDCETTASEWREVSSLALSSCLLCGDTGHRYTACRFFDGKTLCLVHIADSYIYAMHHKNWVEKATLLDVCSFVHVAVGILPKNLLLYIGDHVLDVTSYETDARCCDLDLLPGAVVGVATRHEAVPEMESKGPAEQFSEPRVEDQCLKVSPISKASASSTSLHTSETQEGLLGRNESREGDNNKSPGVDDIEADRRKADAVRQWQSPVAAPYLGTTDGDLSSTQTWAQQQTASIPTCDRPEPQGGLEGKACDEIESHNDIVDSAQGEEVSDAPVESNGKTESDGRRRRTVHVRFIPVSMAFSDIRALLWSCGEVYKVRLVKPKTTPNPDKMFYVCFVEYAEEQAALKMLEMHGHRIAASFHLAVEISKHAILGGYVTDRDVGTGKPCTFGLTDTERWAIEQRHKRPGAGSAGNGNGECAEEGGYEGEGKGGRRCRRGGRKHRGRARQSTPTSGETPNGLGEAGKQCTGGPYSLQIVAEDSKRKSCRGSHRITDAKSGNGTTGAVGELPQTTLANSDLSTKPIQPTVSTPREVVGHISVTAEESKLLDHLRNASISYLRCPSKRSFYEVLTVLEDVKLCSPSPLCCLHLTKAEVALLFLHRSSGFVEAAATAANGAVRAGEELSHLMARDASSQDHIGASWSSFFTASHPSLCGHWKNWRDMVYGDEEESGEGSRNTKSDGGTATASYPRVGRVLCFVESLLHIALLCDSLLMHELEKDCEGKFVMRNIDADSPGVGKVMWKLVCCIRRLLQRLRAFATESDGSGREDRTVLSPRWLTTVARVLVLLPSEAEWHVGNLLDAFVPCASDLPVAILEDLAGIRLF</sequence>
<feature type="compositionally biased region" description="Low complexity" evidence="2">
    <location>
        <begin position="430"/>
        <end position="442"/>
    </location>
</feature>
<evidence type="ECO:0000259" key="3">
    <source>
        <dbReference type="PROSITE" id="PS50102"/>
    </source>
</evidence>
<dbReference type="SMART" id="SM00360">
    <property type="entry name" value="RRM"/>
    <property type="match status" value="1"/>
</dbReference>
<dbReference type="EMBL" id="QSBY01000009">
    <property type="protein sequence ID" value="RHW70271.1"/>
    <property type="molecule type" value="Genomic_DNA"/>
</dbReference>
<dbReference type="InterPro" id="IPR000504">
    <property type="entry name" value="RRM_dom"/>
</dbReference>
<organism evidence="4 5">
    <name type="scientific">Trypanosoma brucei equiperdum</name>
    <dbReference type="NCBI Taxonomy" id="630700"/>
    <lineage>
        <taxon>Eukaryota</taxon>
        <taxon>Discoba</taxon>
        <taxon>Euglenozoa</taxon>
        <taxon>Kinetoplastea</taxon>
        <taxon>Metakinetoplastina</taxon>
        <taxon>Trypanosomatida</taxon>
        <taxon>Trypanosomatidae</taxon>
        <taxon>Trypanosoma</taxon>
    </lineage>
</organism>
<dbReference type="Gene3D" id="3.30.70.330">
    <property type="match status" value="1"/>
</dbReference>
<proteinExistence type="predicted"/>
<evidence type="ECO:0000256" key="1">
    <source>
        <dbReference type="PROSITE-ProRule" id="PRU00176"/>
    </source>
</evidence>
<comment type="caution">
    <text evidence="4">The sequence shown here is derived from an EMBL/GenBank/DDBJ whole genome shotgun (WGS) entry which is preliminary data.</text>
</comment>
<reference evidence="4 5" key="1">
    <citation type="submission" date="2018-09" db="EMBL/GenBank/DDBJ databases">
        <title>whole genome sequence of T. equiperdum IVM-t1 strain.</title>
        <authorList>
            <person name="Suganuma K."/>
        </authorList>
    </citation>
    <scope>NUCLEOTIDE SEQUENCE [LARGE SCALE GENOMIC DNA]</scope>
    <source>
        <strain evidence="4 5">IVM-t1</strain>
    </source>
</reference>
<feature type="compositionally biased region" description="Basic residues" evidence="2">
    <location>
        <begin position="640"/>
        <end position="654"/>
    </location>
</feature>
<dbReference type="SUPFAM" id="SSF54928">
    <property type="entry name" value="RNA-binding domain, RBD"/>
    <property type="match status" value="1"/>
</dbReference>